<dbReference type="PROSITE" id="PS00086">
    <property type="entry name" value="CYTOCHROME_P450"/>
    <property type="match status" value="1"/>
</dbReference>
<dbReference type="Pfam" id="PF00067">
    <property type="entry name" value="p450"/>
    <property type="match status" value="2"/>
</dbReference>
<evidence type="ECO:0000256" key="1">
    <source>
        <dbReference type="ARBA" id="ARBA00001971"/>
    </source>
</evidence>
<dbReference type="Proteomes" id="UP000541558">
    <property type="component" value="Unassembled WGS sequence"/>
</dbReference>
<comment type="cofactor">
    <cofactor evidence="1 9">
        <name>heme</name>
        <dbReference type="ChEBI" id="CHEBI:30413"/>
    </cofactor>
</comment>
<organism evidence="10 11">
    <name type="scientific">Ephemerocybe angulata</name>
    <dbReference type="NCBI Taxonomy" id="980116"/>
    <lineage>
        <taxon>Eukaryota</taxon>
        <taxon>Fungi</taxon>
        <taxon>Dikarya</taxon>
        <taxon>Basidiomycota</taxon>
        <taxon>Agaricomycotina</taxon>
        <taxon>Agaricomycetes</taxon>
        <taxon>Agaricomycetidae</taxon>
        <taxon>Agaricales</taxon>
        <taxon>Agaricineae</taxon>
        <taxon>Psathyrellaceae</taxon>
        <taxon>Ephemerocybe</taxon>
    </lineage>
</organism>
<protein>
    <recommendedName>
        <fullName evidence="12">Cytochrome P450</fullName>
    </recommendedName>
</protein>
<name>A0A8H5FJJ1_9AGAR</name>
<dbReference type="PANTHER" id="PTHR46300">
    <property type="entry name" value="P450, PUTATIVE (EUROFUNG)-RELATED-RELATED"/>
    <property type="match status" value="1"/>
</dbReference>
<dbReference type="InterPro" id="IPR017972">
    <property type="entry name" value="Cyt_P450_CS"/>
</dbReference>
<keyword evidence="8" id="KW-0503">Monooxygenase</keyword>
<dbReference type="EMBL" id="JAACJK010000007">
    <property type="protein sequence ID" value="KAF5339535.1"/>
    <property type="molecule type" value="Genomic_DNA"/>
</dbReference>
<dbReference type="AlphaFoldDB" id="A0A8H5FJJ1"/>
<dbReference type="PRINTS" id="PR00463">
    <property type="entry name" value="EP450I"/>
</dbReference>
<dbReference type="GO" id="GO:0004497">
    <property type="term" value="F:monooxygenase activity"/>
    <property type="evidence" value="ECO:0007669"/>
    <property type="project" value="UniProtKB-KW"/>
</dbReference>
<accession>A0A8H5FJJ1</accession>
<keyword evidence="5 9" id="KW-0479">Metal-binding</keyword>
<reference evidence="10 11" key="1">
    <citation type="journal article" date="2020" name="ISME J.">
        <title>Uncovering the hidden diversity of litter-decomposition mechanisms in mushroom-forming fungi.</title>
        <authorList>
            <person name="Floudas D."/>
            <person name="Bentzer J."/>
            <person name="Ahren D."/>
            <person name="Johansson T."/>
            <person name="Persson P."/>
            <person name="Tunlid A."/>
        </authorList>
    </citation>
    <scope>NUCLEOTIDE SEQUENCE [LARGE SCALE GENOMIC DNA]</scope>
    <source>
        <strain evidence="10 11">CBS 175.51</strain>
    </source>
</reference>
<evidence type="ECO:0000256" key="2">
    <source>
        <dbReference type="ARBA" id="ARBA00005179"/>
    </source>
</evidence>
<dbReference type="GO" id="GO:0016705">
    <property type="term" value="F:oxidoreductase activity, acting on paired donors, with incorporation or reduction of molecular oxygen"/>
    <property type="evidence" value="ECO:0007669"/>
    <property type="project" value="InterPro"/>
</dbReference>
<evidence type="ECO:0000256" key="7">
    <source>
        <dbReference type="ARBA" id="ARBA00023004"/>
    </source>
</evidence>
<gene>
    <name evidence="10" type="ORF">D9611_011469</name>
</gene>
<evidence type="ECO:0000313" key="10">
    <source>
        <dbReference type="EMBL" id="KAF5339535.1"/>
    </source>
</evidence>
<keyword evidence="11" id="KW-1185">Reference proteome</keyword>
<keyword evidence="4 9" id="KW-0349">Heme</keyword>
<evidence type="ECO:0008006" key="12">
    <source>
        <dbReference type="Google" id="ProtNLM"/>
    </source>
</evidence>
<dbReference type="OrthoDB" id="2789670at2759"/>
<evidence type="ECO:0000256" key="8">
    <source>
        <dbReference type="ARBA" id="ARBA00023033"/>
    </source>
</evidence>
<dbReference type="InterPro" id="IPR050364">
    <property type="entry name" value="Cytochrome_P450_fung"/>
</dbReference>
<comment type="caution">
    <text evidence="10">The sequence shown here is derived from an EMBL/GenBank/DDBJ whole genome shotgun (WGS) entry which is preliminary data.</text>
</comment>
<dbReference type="InterPro" id="IPR002401">
    <property type="entry name" value="Cyt_P450_E_grp-I"/>
</dbReference>
<dbReference type="SUPFAM" id="SSF48264">
    <property type="entry name" value="Cytochrome P450"/>
    <property type="match status" value="1"/>
</dbReference>
<evidence type="ECO:0000313" key="11">
    <source>
        <dbReference type="Proteomes" id="UP000541558"/>
    </source>
</evidence>
<keyword evidence="6" id="KW-0560">Oxidoreductase</keyword>
<feature type="binding site" description="axial binding residue" evidence="9">
    <location>
        <position position="749"/>
    </location>
    <ligand>
        <name>heme</name>
        <dbReference type="ChEBI" id="CHEBI:30413"/>
    </ligand>
    <ligandPart>
        <name>Fe</name>
        <dbReference type="ChEBI" id="CHEBI:18248"/>
    </ligandPart>
</feature>
<dbReference type="InterPro" id="IPR036396">
    <property type="entry name" value="Cyt_P450_sf"/>
</dbReference>
<evidence type="ECO:0000256" key="4">
    <source>
        <dbReference type="ARBA" id="ARBA00022617"/>
    </source>
</evidence>
<dbReference type="Gene3D" id="1.10.630.10">
    <property type="entry name" value="Cytochrome P450"/>
    <property type="match status" value="1"/>
</dbReference>
<dbReference type="GO" id="GO:0005506">
    <property type="term" value="F:iron ion binding"/>
    <property type="evidence" value="ECO:0007669"/>
    <property type="project" value="InterPro"/>
</dbReference>
<dbReference type="PANTHER" id="PTHR46300:SF7">
    <property type="entry name" value="P450, PUTATIVE (EUROFUNG)-RELATED"/>
    <property type="match status" value="1"/>
</dbReference>
<comment type="pathway">
    <text evidence="2">Secondary metabolite biosynthesis.</text>
</comment>
<evidence type="ECO:0000256" key="5">
    <source>
        <dbReference type="ARBA" id="ARBA00022723"/>
    </source>
</evidence>
<dbReference type="InterPro" id="IPR001128">
    <property type="entry name" value="Cyt_P450"/>
</dbReference>
<keyword evidence="7 9" id="KW-0408">Iron</keyword>
<evidence type="ECO:0000256" key="6">
    <source>
        <dbReference type="ARBA" id="ARBA00023002"/>
    </source>
</evidence>
<sequence length="814" mass="91912">MPRLPAELLDAIIDESQNCKPALLRLSLVSKGCRARARLHLFRKLHLGNRRETDETLSCPSRQIQRLQSAHELLAANSILGWCVQSLTVTLTTFFLSNESESAHSEVEAEAFNRIFPQILGRLPRLARLCMGPDKSRLGVTDWNHLSADTQKAFIQCCISTNLKGLELKSMINVPLQVILSPGSSLQSLALWDVSLSSPDSGKRLQDMALRSIKELGWSGHLAEPLSVATSPLVFPFTRLKSLILIIKSEQDLHDLKALSESSCSQTLQALSLFIPFQHNLHYRLPGPWLMLAVGVAAAASLKALATCNHRRLPLPPGPKPLPLLGNALSLPQDLPWEGYHAMSKEHGDIIYLTALGYKFLILDSWRHANELLDKRAVNYSDRARAPIMEFMNMDWTLGAMPYGPTWRNHRRNFHQYFNQNAVPKYHPIMYEERDAFLQMLKADPKGFMHHIEIFLGTTIMRVTYGFDDKEKNDKLIHTADMMLSRFAEVGKPGRFMVNTFPFLKYAPDWFPGTGFRAWCKEYLEITRKVVPVPFDHAKMDILNGPRSEYTSMVGCFVDRLSDEKLSVSERNELEYTAKGVTAMAYLGGSETTIASATVLVLVLANDAKMQRKAQEELDAVVGQDRLPCVTDRPNLPYIHAIVKELGRWYNAAPLGVPHVSRDDDEYSGYFIPKGTVVIPNVWWDLHPSPTEMLVDAQELLVDRTMMHDPEVFEDPESFRPERYLKNGKIDPTVPDGDLAGFGFGRRICPGRHFSNDALFLFAASLLAEFDVVPPKDDAGNPLHQKLGLRYDLVAKPLPFECDFIPRSKQRYDR</sequence>
<evidence type="ECO:0000256" key="3">
    <source>
        <dbReference type="ARBA" id="ARBA00010617"/>
    </source>
</evidence>
<dbReference type="CDD" id="cd11065">
    <property type="entry name" value="CYP64-like"/>
    <property type="match status" value="1"/>
</dbReference>
<dbReference type="GO" id="GO:0020037">
    <property type="term" value="F:heme binding"/>
    <property type="evidence" value="ECO:0007669"/>
    <property type="project" value="InterPro"/>
</dbReference>
<comment type="similarity">
    <text evidence="3">Belongs to the cytochrome P450 family.</text>
</comment>
<proteinExistence type="inferred from homology"/>
<evidence type="ECO:0000256" key="9">
    <source>
        <dbReference type="PIRSR" id="PIRSR602401-1"/>
    </source>
</evidence>